<reference evidence="1 2" key="2">
    <citation type="submission" date="2018-11" db="EMBL/GenBank/DDBJ databases">
        <authorList>
            <consortium name="Pathogen Informatics"/>
        </authorList>
    </citation>
    <scope>NUCLEOTIDE SEQUENCE [LARGE SCALE GENOMIC DNA]</scope>
</reference>
<dbReference type="SUPFAM" id="SSF55729">
    <property type="entry name" value="Acyl-CoA N-acyltransferases (Nat)"/>
    <property type="match status" value="1"/>
</dbReference>
<dbReference type="Proteomes" id="UP000050794">
    <property type="component" value="Unassembled WGS sequence"/>
</dbReference>
<dbReference type="PANTHER" id="PTHR20905">
    <property type="entry name" value="N-ACETYLTRANSFERASE-RELATED"/>
    <property type="match status" value="1"/>
</dbReference>
<protein>
    <submittedName>
        <fullName evidence="3">N-acetyltransferase domain-containing protein</fullName>
    </submittedName>
</protein>
<reference evidence="3" key="1">
    <citation type="submission" date="2016-06" db="UniProtKB">
        <authorList>
            <consortium name="WormBaseParasite"/>
        </authorList>
    </citation>
    <scope>IDENTIFICATION</scope>
</reference>
<evidence type="ECO:0000313" key="1">
    <source>
        <dbReference type="EMBL" id="VDM42821.1"/>
    </source>
</evidence>
<gene>
    <name evidence="1" type="ORF">TCNE_LOCUS11500</name>
</gene>
<organism evidence="2 3">
    <name type="scientific">Toxocara canis</name>
    <name type="common">Canine roundworm</name>
    <dbReference type="NCBI Taxonomy" id="6265"/>
    <lineage>
        <taxon>Eukaryota</taxon>
        <taxon>Metazoa</taxon>
        <taxon>Ecdysozoa</taxon>
        <taxon>Nematoda</taxon>
        <taxon>Chromadorea</taxon>
        <taxon>Rhabditida</taxon>
        <taxon>Spirurina</taxon>
        <taxon>Ascaridomorpha</taxon>
        <taxon>Ascaridoidea</taxon>
        <taxon>Toxocaridae</taxon>
        <taxon>Toxocara</taxon>
    </lineage>
</organism>
<accession>A0A183USN0</accession>
<dbReference type="GO" id="GO:0008080">
    <property type="term" value="F:N-acetyltransferase activity"/>
    <property type="evidence" value="ECO:0007669"/>
    <property type="project" value="TreeGrafter"/>
</dbReference>
<evidence type="ECO:0000313" key="3">
    <source>
        <dbReference type="WBParaSite" id="TCNE_0001150001-mRNA-1"/>
    </source>
</evidence>
<dbReference type="Gene3D" id="3.40.630.30">
    <property type="match status" value="1"/>
</dbReference>
<dbReference type="InterPro" id="IPR016181">
    <property type="entry name" value="Acyl_CoA_acyltransferase"/>
</dbReference>
<dbReference type="EMBL" id="UYWY01020882">
    <property type="protein sequence ID" value="VDM42821.1"/>
    <property type="molecule type" value="Genomic_DNA"/>
</dbReference>
<sequence>MKPRFRPSLKALGMTSEESKPFIAMIAEKCLPYGLSCVVTEERSKQLAAVRLFGIIARDDSPQVYEVLSKRRIKNLNAQGDNIVEPIQLPAKAQIIARLLDETKKGFWDMVDVSVRRVVAREITSVSKQHMHKGIATFLLSHLLDESNVRRLDVQGIISEASSIQNQRLLRKAGYEAYNEIKHSEYLDENGHRIFNCDDGTDRIVLFFKKL</sequence>
<name>A0A183USN0_TOXCA</name>
<dbReference type="AlphaFoldDB" id="A0A183USN0"/>
<dbReference type="PANTHER" id="PTHR20905:SF30">
    <property type="entry name" value="N-ACETYLTRANSFERASE DOMAIN-CONTAINING PROTEIN"/>
    <property type="match status" value="1"/>
</dbReference>
<proteinExistence type="predicted"/>
<keyword evidence="2" id="KW-1185">Reference proteome</keyword>
<evidence type="ECO:0000313" key="2">
    <source>
        <dbReference type="Proteomes" id="UP000050794"/>
    </source>
</evidence>
<dbReference type="WBParaSite" id="TCNE_0001150001-mRNA-1">
    <property type="protein sequence ID" value="TCNE_0001150001-mRNA-1"/>
    <property type="gene ID" value="TCNE_0001150001"/>
</dbReference>